<evidence type="ECO:0000256" key="1">
    <source>
        <dbReference type="SAM" id="MobiDB-lite"/>
    </source>
</evidence>
<dbReference type="InterPro" id="IPR038883">
    <property type="entry name" value="AN11006-like"/>
</dbReference>
<reference evidence="4" key="3">
    <citation type="submission" date="2025-04" db="UniProtKB">
        <authorList>
            <consortium name="RefSeq"/>
        </authorList>
    </citation>
    <scope>IDENTIFICATION</scope>
    <source>
        <strain evidence="4">CBS 304.34</strain>
    </source>
</reference>
<reference evidence="4" key="2">
    <citation type="submission" date="2020-04" db="EMBL/GenBank/DDBJ databases">
        <authorList>
            <consortium name="NCBI Genome Project"/>
        </authorList>
    </citation>
    <scope>NUCLEOTIDE SEQUENCE</scope>
    <source>
        <strain evidence="4">CBS 304.34</strain>
    </source>
</reference>
<accession>A0A6A6ZC81</accession>
<name>A0A6A6ZC81_9PEZI</name>
<proteinExistence type="predicted"/>
<feature type="compositionally biased region" description="Basic and acidic residues" evidence="1">
    <location>
        <begin position="16"/>
        <end position="26"/>
    </location>
</feature>
<dbReference type="PANTHER" id="PTHR42085">
    <property type="entry name" value="F-BOX DOMAIN-CONTAINING PROTEIN"/>
    <property type="match status" value="1"/>
</dbReference>
<dbReference type="OrthoDB" id="62952at2759"/>
<feature type="region of interest" description="Disordered" evidence="1">
    <location>
        <begin position="1"/>
        <end position="26"/>
    </location>
</feature>
<dbReference type="PANTHER" id="PTHR42085:SF2">
    <property type="entry name" value="F-BOX DOMAIN-CONTAINING PROTEIN"/>
    <property type="match status" value="1"/>
</dbReference>
<evidence type="ECO:0000313" key="4">
    <source>
        <dbReference type="RefSeq" id="XP_033584801.1"/>
    </source>
</evidence>
<dbReference type="RefSeq" id="XP_033584801.1">
    <property type="nucleotide sequence ID" value="XM_033718695.1"/>
</dbReference>
<sequence>MGKRSREDTDGDNSSDESRLSKKVKGEKALDREALLGQKHLQETDAYRRESYRLGAFPFLALPAELRNIFYEVVLVRKEVLITSTRPKISQVRGTWGPTSERTYTLDVSEDADESPGNVNLFHVNCQIRNEARPIFYKQNTFRFKMNSKLASSQDAMCAPIAFFRDRP</sequence>
<dbReference type="GeneID" id="54459588"/>
<protein>
    <submittedName>
        <fullName evidence="2 4">Uncharacterized protein</fullName>
    </submittedName>
</protein>
<dbReference type="AlphaFoldDB" id="A0A6A6ZC81"/>
<dbReference type="Proteomes" id="UP000504636">
    <property type="component" value="Unplaced"/>
</dbReference>
<evidence type="ECO:0000313" key="3">
    <source>
        <dbReference type="Proteomes" id="UP000504636"/>
    </source>
</evidence>
<gene>
    <name evidence="2 4" type="ORF">BDZ99DRAFT_457513</name>
</gene>
<reference evidence="2 4" key="1">
    <citation type="journal article" date="2020" name="Stud. Mycol.">
        <title>101 Dothideomycetes genomes: a test case for predicting lifestyles and emergence of pathogens.</title>
        <authorList>
            <person name="Haridas S."/>
            <person name="Albert R."/>
            <person name="Binder M."/>
            <person name="Bloem J."/>
            <person name="Labutti K."/>
            <person name="Salamov A."/>
            <person name="Andreopoulos B."/>
            <person name="Baker S."/>
            <person name="Barry K."/>
            <person name="Bills G."/>
            <person name="Bluhm B."/>
            <person name="Cannon C."/>
            <person name="Castanera R."/>
            <person name="Culley D."/>
            <person name="Daum C."/>
            <person name="Ezra D."/>
            <person name="Gonzalez J."/>
            <person name="Henrissat B."/>
            <person name="Kuo A."/>
            <person name="Liang C."/>
            <person name="Lipzen A."/>
            <person name="Lutzoni F."/>
            <person name="Magnuson J."/>
            <person name="Mondo S."/>
            <person name="Nolan M."/>
            <person name="Ohm R."/>
            <person name="Pangilinan J."/>
            <person name="Park H.-J."/>
            <person name="Ramirez L."/>
            <person name="Alfaro M."/>
            <person name="Sun H."/>
            <person name="Tritt A."/>
            <person name="Yoshinaga Y."/>
            <person name="Zwiers L.-H."/>
            <person name="Turgeon B."/>
            <person name="Goodwin S."/>
            <person name="Spatafora J."/>
            <person name="Crous P."/>
            <person name="Grigoriev I."/>
        </authorList>
    </citation>
    <scope>NUCLEOTIDE SEQUENCE</scope>
    <source>
        <strain evidence="2 4">CBS 304.34</strain>
    </source>
</reference>
<organism evidence="2">
    <name type="scientific">Mytilinidion resinicola</name>
    <dbReference type="NCBI Taxonomy" id="574789"/>
    <lineage>
        <taxon>Eukaryota</taxon>
        <taxon>Fungi</taxon>
        <taxon>Dikarya</taxon>
        <taxon>Ascomycota</taxon>
        <taxon>Pezizomycotina</taxon>
        <taxon>Dothideomycetes</taxon>
        <taxon>Pleosporomycetidae</taxon>
        <taxon>Mytilinidiales</taxon>
        <taxon>Mytilinidiaceae</taxon>
        <taxon>Mytilinidion</taxon>
    </lineage>
</organism>
<keyword evidence="3" id="KW-1185">Reference proteome</keyword>
<evidence type="ECO:0000313" key="2">
    <source>
        <dbReference type="EMBL" id="KAF2817837.1"/>
    </source>
</evidence>
<dbReference type="EMBL" id="MU003692">
    <property type="protein sequence ID" value="KAF2817837.1"/>
    <property type="molecule type" value="Genomic_DNA"/>
</dbReference>